<feature type="binding site" evidence="14">
    <location>
        <begin position="120"/>
        <end position="126"/>
    </location>
    <ligand>
        <name>ATP</name>
        <dbReference type="ChEBI" id="CHEBI:30616"/>
    </ligand>
</feature>
<dbReference type="InterPro" id="IPR013221">
    <property type="entry name" value="Mur_ligase_cen"/>
</dbReference>
<dbReference type="Gene3D" id="3.40.1190.10">
    <property type="entry name" value="Mur-like, catalytic domain"/>
    <property type="match status" value="1"/>
</dbReference>
<keyword evidence="6 14" id="KW-0132">Cell division</keyword>
<dbReference type="PANTHER" id="PTHR43445:SF3">
    <property type="entry name" value="UDP-N-ACETYLMURAMATE--L-ALANINE LIGASE"/>
    <property type="match status" value="1"/>
</dbReference>
<comment type="catalytic activity">
    <reaction evidence="13 14">
        <text>UDP-N-acetyl-alpha-D-muramate + L-alanine + ATP = UDP-N-acetyl-alpha-D-muramoyl-L-alanine + ADP + phosphate + H(+)</text>
        <dbReference type="Rhea" id="RHEA:23372"/>
        <dbReference type="ChEBI" id="CHEBI:15378"/>
        <dbReference type="ChEBI" id="CHEBI:30616"/>
        <dbReference type="ChEBI" id="CHEBI:43474"/>
        <dbReference type="ChEBI" id="CHEBI:57972"/>
        <dbReference type="ChEBI" id="CHEBI:70757"/>
        <dbReference type="ChEBI" id="CHEBI:83898"/>
        <dbReference type="ChEBI" id="CHEBI:456216"/>
        <dbReference type="EC" id="6.3.2.8"/>
    </reaction>
</comment>
<dbReference type="KEGG" id="salo:EF888_18730"/>
<dbReference type="PANTHER" id="PTHR43445">
    <property type="entry name" value="UDP-N-ACETYLMURAMATE--L-ALANINE LIGASE-RELATED"/>
    <property type="match status" value="1"/>
</dbReference>
<dbReference type="InterPro" id="IPR036615">
    <property type="entry name" value="Mur_ligase_C_dom_sf"/>
</dbReference>
<protein>
    <recommendedName>
        <fullName evidence="3 14">UDP-N-acetylmuramate--L-alanine ligase</fullName>
        <ecNumber evidence="3 14">6.3.2.8</ecNumber>
    </recommendedName>
    <alternativeName>
        <fullName evidence="14">UDP-N-acetylmuramoyl-L-alanine synthetase</fullName>
    </alternativeName>
</protein>
<keyword evidence="12 14" id="KW-0961">Cell wall biogenesis/degradation</keyword>
<evidence type="ECO:0000256" key="1">
    <source>
        <dbReference type="ARBA" id="ARBA00004496"/>
    </source>
</evidence>
<evidence type="ECO:0000256" key="7">
    <source>
        <dbReference type="ARBA" id="ARBA00022741"/>
    </source>
</evidence>
<dbReference type="GO" id="GO:0008763">
    <property type="term" value="F:UDP-N-acetylmuramate-L-alanine ligase activity"/>
    <property type="evidence" value="ECO:0007669"/>
    <property type="project" value="UniProtKB-UniRule"/>
</dbReference>
<keyword evidence="5 14" id="KW-0436">Ligase</keyword>
<dbReference type="NCBIfam" id="TIGR01082">
    <property type="entry name" value="murC"/>
    <property type="match status" value="1"/>
</dbReference>
<evidence type="ECO:0000256" key="9">
    <source>
        <dbReference type="ARBA" id="ARBA00022960"/>
    </source>
</evidence>
<accession>A0A316FZR2</accession>
<dbReference type="RefSeq" id="WP_109760909.1">
    <property type="nucleotide sequence ID" value="NZ_CP034588.1"/>
</dbReference>
<feature type="domain" description="Mur ligase C-terminal" evidence="16">
    <location>
        <begin position="321"/>
        <end position="453"/>
    </location>
</feature>
<keyword evidence="10 14" id="KW-0573">Peptidoglycan synthesis</keyword>
<evidence type="ECO:0000256" key="2">
    <source>
        <dbReference type="ARBA" id="ARBA00004752"/>
    </source>
</evidence>
<keyword evidence="4 14" id="KW-0963">Cytoplasm</keyword>
<dbReference type="SUPFAM" id="SSF51984">
    <property type="entry name" value="MurCD N-terminal domain"/>
    <property type="match status" value="1"/>
</dbReference>
<comment type="subcellular location">
    <subcellularLocation>
        <location evidence="1 14">Cytoplasm</location>
    </subcellularLocation>
</comment>
<evidence type="ECO:0000256" key="6">
    <source>
        <dbReference type="ARBA" id="ARBA00022618"/>
    </source>
</evidence>
<dbReference type="InterPro" id="IPR004101">
    <property type="entry name" value="Mur_ligase_C"/>
</dbReference>
<keyword evidence="8 14" id="KW-0067">ATP-binding</keyword>
<comment type="function">
    <text evidence="14">Cell wall formation.</text>
</comment>
<dbReference type="SUPFAM" id="SSF53244">
    <property type="entry name" value="MurD-like peptide ligases, peptide-binding domain"/>
    <property type="match status" value="1"/>
</dbReference>
<keyword evidence="11 14" id="KW-0131">Cell cycle</keyword>
<dbReference type="OrthoDB" id="9804126at2"/>
<sequence>MNAAAATKLPTEMGPIHFVGIGGIGMSGIAEVLIRAGYTVQGSDLKASKITDRLAAMGATIFEGQRAGNLEGAEVIVISSAIKKGNPELDEARRLGLPVVRRAEMLAELMRLRSNVAVAGTHGKTTTTTMVAALLDHGGLDPTVINGGIIHAYGSNARVGAGEWMVVEADESDGTFNRLPATIAIVTNIDPEHMEHWGSIEALRQGFLDFVSNIPFYGLAVLCTDHPEVQALVGRVTDRRVVTFGFNAQADVRAVNLRYEAGIAQFDVELADGMVIEGCTLPMPGDHNVSNALAAVAVARHLGMKAAEIREALANFKGVNRRFTRVGTVGGVTVIDDYGHHPVEIAAVLKAARQAIEPGARVIAVHQPHRFTRLSSLFEDFCTCFNEADVVGIAEVYSAGEDPIPGATREDLVAGLIRHGHRHARAVVSEDDLERLVREQARPGDIVVCLGAGTISAWANGLPERLTRSAA</sequence>
<comment type="pathway">
    <text evidence="2 14">Cell wall biogenesis; peptidoglycan biosynthesis.</text>
</comment>
<keyword evidence="9 14" id="KW-0133">Cell shape</keyword>
<gene>
    <name evidence="14" type="primary">murC</name>
    <name evidence="18" type="ORF">C8D95_112120</name>
</gene>
<feature type="domain" description="Mur ligase N-terminal catalytic" evidence="15">
    <location>
        <begin position="16"/>
        <end position="112"/>
    </location>
</feature>
<dbReference type="InterPro" id="IPR000713">
    <property type="entry name" value="Mur_ligase_N"/>
</dbReference>
<dbReference type="Pfam" id="PF02875">
    <property type="entry name" value="Mur_ligase_C"/>
    <property type="match status" value="1"/>
</dbReference>
<name>A0A316FZR2_9RHOB</name>
<dbReference type="InterPro" id="IPR050061">
    <property type="entry name" value="MurCDEF_pg_biosynth"/>
</dbReference>
<evidence type="ECO:0000256" key="8">
    <source>
        <dbReference type="ARBA" id="ARBA00022840"/>
    </source>
</evidence>
<proteinExistence type="inferred from homology"/>
<dbReference type="HAMAP" id="MF_00046">
    <property type="entry name" value="MurC"/>
    <property type="match status" value="1"/>
</dbReference>
<evidence type="ECO:0000256" key="3">
    <source>
        <dbReference type="ARBA" id="ARBA00012211"/>
    </source>
</evidence>
<dbReference type="Pfam" id="PF01225">
    <property type="entry name" value="Mur_ligase"/>
    <property type="match status" value="1"/>
</dbReference>
<keyword evidence="19" id="KW-1185">Reference proteome</keyword>
<dbReference type="EMBL" id="QGGV01000012">
    <property type="protein sequence ID" value="PWK54131.1"/>
    <property type="molecule type" value="Genomic_DNA"/>
</dbReference>
<organism evidence="18 19">
    <name type="scientific">Silicimonas algicola</name>
    <dbReference type="NCBI Taxonomy" id="1826607"/>
    <lineage>
        <taxon>Bacteria</taxon>
        <taxon>Pseudomonadati</taxon>
        <taxon>Pseudomonadota</taxon>
        <taxon>Alphaproteobacteria</taxon>
        <taxon>Rhodobacterales</taxon>
        <taxon>Paracoccaceae</taxon>
    </lineage>
</organism>
<dbReference type="GO" id="GO:0005737">
    <property type="term" value="C:cytoplasm"/>
    <property type="evidence" value="ECO:0007669"/>
    <property type="project" value="UniProtKB-SubCell"/>
</dbReference>
<dbReference type="GO" id="GO:0051301">
    <property type="term" value="P:cell division"/>
    <property type="evidence" value="ECO:0007669"/>
    <property type="project" value="UniProtKB-KW"/>
</dbReference>
<evidence type="ECO:0000256" key="14">
    <source>
        <dbReference type="HAMAP-Rule" id="MF_00046"/>
    </source>
</evidence>
<evidence type="ECO:0000256" key="5">
    <source>
        <dbReference type="ARBA" id="ARBA00022598"/>
    </source>
</evidence>
<comment type="similarity">
    <text evidence="14">Belongs to the MurCDEF family.</text>
</comment>
<evidence type="ECO:0000259" key="17">
    <source>
        <dbReference type="Pfam" id="PF08245"/>
    </source>
</evidence>
<dbReference type="Pfam" id="PF08245">
    <property type="entry name" value="Mur_ligase_M"/>
    <property type="match status" value="1"/>
</dbReference>
<evidence type="ECO:0000256" key="10">
    <source>
        <dbReference type="ARBA" id="ARBA00022984"/>
    </source>
</evidence>
<dbReference type="EC" id="6.3.2.8" evidence="3 14"/>
<evidence type="ECO:0000256" key="12">
    <source>
        <dbReference type="ARBA" id="ARBA00023316"/>
    </source>
</evidence>
<dbReference type="Gene3D" id="3.40.50.720">
    <property type="entry name" value="NAD(P)-binding Rossmann-like Domain"/>
    <property type="match status" value="1"/>
</dbReference>
<dbReference type="Gene3D" id="3.90.190.20">
    <property type="entry name" value="Mur ligase, C-terminal domain"/>
    <property type="match status" value="1"/>
</dbReference>
<evidence type="ECO:0000256" key="13">
    <source>
        <dbReference type="ARBA" id="ARBA00047833"/>
    </source>
</evidence>
<keyword evidence="7 14" id="KW-0547">Nucleotide-binding</keyword>
<dbReference type="AlphaFoldDB" id="A0A316FZR2"/>
<evidence type="ECO:0000259" key="16">
    <source>
        <dbReference type="Pfam" id="PF02875"/>
    </source>
</evidence>
<dbReference type="InterPro" id="IPR036565">
    <property type="entry name" value="Mur-like_cat_sf"/>
</dbReference>
<evidence type="ECO:0000313" key="19">
    <source>
        <dbReference type="Proteomes" id="UP000245390"/>
    </source>
</evidence>
<evidence type="ECO:0000313" key="18">
    <source>
        <dbReference type="EMBL" id="PWK54131.1"/>
    </source>
</evidence>
<dbReference type="UniPathway" id="UPA00219"/>
<dbReference type="SUPFAM" id="SSF53623">
    <property type="entry name" value="MurD-like peptide ligases, catalytic domain"/>
    <property type="match status" value="1"/>
</dbReference>
<dbReference type="InterPro" id="IPR005758">
    <property type="entry name" value="UDP-N-AcMur_Ala_ligase_MurC"/>
</dbReference>
<reference evidence="18 19" key="1">
    <citation type="submission" date="2018-05" db="EMBL/GenBank/DDBJ databases">
        <title>Genomic Encyclopedia of Type Strains, Phase IV (KMG-IV): sequencing the most valuable type-strain genomes for metagenomic binning, comparative biology and taxonomic classification.</title>
        <authorList>
            <person name="Goeker M."/>
        </authorList>
    </citation>
    <scope>NUCLEOTIDE SEQUENCE [LARGE SCALE GENOMIC DNA]</scope>
    <source>
        <strain evidence="18 19">DSM 103371</strain>
    </source>
</reference>
<comment type="caution">
    <text evidence="18">The sequence shown here is derived from an EMBL/GenBank/DDBJ whole genome shotgun (WGS) entry which is preliminary data.</text>
</comment>
<evidence type="ECO:0000256" key="11">
    <source>
        <dbReference type="ARBA" id="ARBA00023306"/>
    </source>
</evidence>
<dbReference type="GO" id="GO:0005524">
    <property type="term" value="F:ATP binding"/>
    <property type="evidence" value="ECO:0007669"/>
    <property type="project" value="UniProtKB-UniRule"/>
</dbReference>
<dbReference type="GO" id="GO:0009252">
    <property type="term" value="P:peptidoglycan biosynthetic process"/>
    <property type="evidence" value="ECO:0007669"/>
    <property type="project" value="UniProtKB-UniRule"/>
</dbReference>
<dbReference type="Proteomes" id="UP000245390">
    <property type="component" value="Unassembled WGS sequence"/>
</dbReference>
<evidence type="ECO:0000259" key="15">
    <source>
        <dbReference type="Pfam" id="PF01225"/>
    </source>
</evidence>
<evidence type="ECO:0000256" key="4">
    <source>
        <dbReference type="ARBA" id="ARBA00022490"/>
    </source>
</evidence>
<dbReference type="GO" id="GO:0071555">
    <property type="term" value="P:cell wall organization"/>
    <property type="evidence" value="ECO:0007669"/>
    <property type="project" value="UniProtKB-KW"/>
</dbReference>
<feature type="domain" description="Mur ligase central" evidence="17">
    <location>
        <begin position="118"/>
        <end position="299"/>
    </location>
</feature>
<dbReference type="GO" id="GO:0008360">
    <property type="term" value="P:regulation of cell shape"/>
    <property type="evidence" value="ECO:0007669"/>
    <property type="project" value="UniProtKB-KW"/>
</dbReference>